<sequence>MTALQNRSIPEEMKVALGDWDRMATRLTRLYALLGALSVVCSLFVATFTGSEAVPVGSIRVVAFIGTASLAWIGTFNMGAKANAARGAWRLLNAACIRYKYEEAYTFEELHSQYVAGESLLGVVTISEPAPKH</sequence>
<accession>A0A844D7F1</accession>
<keyword evidence="1" id="KW-0812">Transmembrane</keyword>
<reference evidence="2 3" key="1">
    <citation type="submission" date="2019-11" db="EMBL/GenBank/DDBJ databases">
        <title>Novel species isolated from a subtropical stream in China.</title>
        <authorList>
            <person name="Lu H."/>
        </authorList>
    </citation>
    <scope>NUCLEOTIDE SEQUENCE [LARGE SCALE GENOMIC DNA]</scope>
    <source>
        <strain evidence="2 3">FT26W</strain>
    </source>
</reference>
<dbReference type="AlphaFoldDB" id="A0A844D7F1"/>
<feature type="transmembrane region" description="Helical" evidence="1">
    <location>
        <begin position="30"/>
        <end position="49"/>
    </location>
</feature>
<organism evidence="2 3">
    <name type="scientific">Duganella aquatilis</name>
    <dbReference type="NCBI Taxonomy" id="2666082"/>
    <lineage>
        <taxon>Bacteria</taxon>
        <taxon>Pseudomonadati</taxon>
        <taxon>Pseudomonadota</taxon>
        <taxon>Betaproteobacteria</taxon>
        <taxon>Burkholderiales</taxon>
        <taxon>Oxalobacteraceae</taxon>
        <taxon>Telluria group</taxon>
        <taxon>Duganella</taxon>
    </lineage>
</organism>
<protein>
    <recommendedName>
        <fullName evidence="4">DUF4231 domain-containing protein</fullName>
    </recommendedName>
</protein>
<evidence type="ECO:0000256" key="1">
    <source>
        <dbReference type="SAM" id="Phobius"/>
    </source>
</evidence>
<name>A0A844D7F1_9BURK</name>
<evidence type="ECO:0008006" key="4">
    <source>
        <dbReference type="Google" id="ProtNLM"/>
    </source>
</evidence>
<keyword evidence="1" id="KW-0472">Membrane</keyword>
<comment type="caution">
    <text evidence="2">The sequence shown here is derived from an EMBL/GenBank/DDBJ whole genome shotgun (WGS) entry which is preliminary data.</text>
</comment>
<gene>
    <name evidence="2" type="ORF">GJ698_10845</name>
</gene>
<dbReference type="Proteomes" id="UP000439986">
    <property type="component" value="Unassembled WGS sequence"/>
</dbReference>
<proteinExistence type="predicted"/>
<evidence type="ECO:0000313" key="3">
    <source>
        <dbReference type="Proteomes" id="UP000439986"/>
    </source>
</evidence>
<feature type="transmembrane region" description="Helical" evidence="1">
    <location>
        <begin position="61"/>
        <end position="80"/>
    </location>
</feature>
<dbReference type="EMBL" id="WKJL01000006">
    <property type="protein sequence ID" value="MRW84582.1"/>
    <property type="molecule type" value="Genomic_DNA"/>
</dbReference>
<keyword evidence="1" id="KW-1133">Transmembrane helix</keyword>
<dbReference type="RefSeq" id="WP_154357640.1">
    <property type="nucleotide sequence ID" value="NZ_WKJL01000006.1"/>
</dbReference>
<evidence type="ECO:0000313" key="2">
    <source>
        <dbReference type="EMBL" id="MRW84582.1"/>
    </source>
</evidence>
<keyword evidence="3" id="KW-1185">Reference proteome</keyword>